<evidence type="ECO:0000313" key="2">
    <source>
        <dbReference type="Proteomes" id="UP000191661"/>
    </source>
</evidence>
<dbReference type="EMBL" id="JXMW01000006">
    <property type="protein sequence ID" value="OQD58931.1"/>
    <property type="molecule type" value="Genomic_DNA"/>
</dbReference>
<gene>
    <name evidence="1" type="ORF">MBBAR_6c00410</name>
</gene>
<protein>
    <submittedName>
        <fullName evidence="1">Uncharacterized protein</fullName>
    </submittedName>
</protein>
<dbReference type="Proteomes" id="UP000191661">
    <property type="component" value="Unassembled WGS sequence"/>
</dbReference>
<accession>A0A1V6N2M2</accession>
<proteinExistence type="predicted"/>
<sequence>MNKTTTLFIVLLFLYLFCSFEPLSSAEKSLSNELMEHNEHYENPKRPKKSKKTKNSIKSKIFSDIKKINKILEHDGLLLKLLKRENNNFKE</sequence>
<comment type="caution">
    <text evidence="1">The sequence shown here is derived from an EMBL/GenBank/DDBJ whole genome shotgun (WGS) entry which is preliminary data.</text>
</comment>
<organism evidence="1 2">
    <name type="scientific">Methanobrevibacter arboriphilus JCM 13429 = DSM 1125</name>
    <dbReference type="NCBI Taxonomy" id="1300164"/>
    <lineage>
        <taxon>Archaea</taxon>
        <taxon>Methanobacteriati</taxon>
        <taxon>Methanobacteriota</taxon>
        <taxon>Methanomada group</taxon>
        <taxon>Methanobacteria</taxon>
        <taxon>Methanobacteriales</taxon>
        <taxon>Methanobacteriaceae</taxon>
        <taxon>Methanobrevibacter</taxon>
    </lineage>
</organism>
<name>A0A1V6N2M2_METAZ</name>
<reference evidence="1 2" key="1">
    <citation type="submission" date="2014-12" db="EMBL/GenBank/DDBJ databases">
        <title>Genome sequence of Methanobrevibacter arboriphilicus DH1, DSM1125.</title>
        <authorList>
            <person name="Poehlein A."/>
            <person name="Thauer R.K."/>
            <person name="Seedorf H."/>
            <person name="Daniel R."/>
        </authorList>
    </citation>
    <scope>NUCLEOTIDE SEQUENCE [LARGE SCALE GENOMIC DNA]</scope>
    <source>
        <strain evidence="1 2">DH1</strain>
    </source>
</reference>
<dbReference type="OrthoDB" id="382058at2157"/>
<dbReference type="RefSeq" id="WP_143746131.1">
    <property type="nucleotide sequence ID" value="NZ_JXMW01000006.1"/>
</dbReference>
<evidence type="ECO:0000313" key="1">
    <source>
        <dbReference type="EMBL" id="OQD58931.1"/>
    </source>
</evidence>
<keyword evidence="2" id="KW-1185">Reference proteome</keyword>
<dbReference type="AlphaFoldDB" id="A0A1V6N2M2"/>